<feature type="domain" description="Endonuclease/exonuclease/phosphatase" evidence="2">
    <location>
        <begin position="165"/>
        <end position="284"/>
    </location>
</feature>
<dbReference type="PANTHER" id="PTHR33116">
    <property type="entry name" value="REVERSE TRANSCRIPTASE ZINC-BINDING DOMAIN-CONTAINING PROTEIN-RELATED-RELATED"/>
    <property type="match status" value="1"/>
</dbReference>
<dbReference type="Pfam" id="PF13966">
    <property type="entry name" value="zf-RVT"/>
    <property type="match status" value="1"/>
</dbReference>
<evidence type="ECO:0000313" key="4">
    <source>
        <dbReference type="EMBL" id="GEY32486.1"/>
    </source>
</evidence>
<dbReference type="AlphaFoldDB" id="A0A699HJB7"/>
<dbReference type="SUPFAM" id="SSF56219">
    <property type="entry name" value="DNase I-like"/>
    <property type="match status" value="1"/>
</dbReference>
<comment type="caution">
    <text evidence="4">The sequence shown here is derived from an EMBL/GenBank/DDBJ whole genome shotgun (WGS) entry which is preliminary data.</text>
</comment>
<dbReference type="InterPro" id="IPR005135">
    <property type="entry name" value="Endo/exonuclease/phosphatase"/>
</dbReference>
<proteinExistence type="predicted"/>
<organism evidence="4">
    <name type="scientific">Tanacetum cinerariifolium</name>
    <name type="common">Dalmatian daisy</name>
    <name type="synonym">Chrysanthemum cinerariifolium</name>
    <dbReference type="NCBI Taxonomy" id="118510"/>
    <lineage>
        <taxon>Eukaryota</taxon>
        <taxon>Viridiplantae</taxon>
        <taxon>Streptophyta</taxon>
        <taxon>Embryophyta</taxon>
        <taxon>Tracheophyta</taxon>
        <taxon>Spermatophyta</taxon>
        <taxon>Magnoliopsida</taxon>
        <taxon>eudicotyledons</taxon>
        <taxon>Gunneridae</taxon>
        <taxon>Pentapetalae</taxon>
        <taxon>asterids</taxon>
        <taxon>campanulids</taxon>
        <taxon>Asterales</taxon>
        <taxon>Asteraceae</taxon>
        <taxon>Asteroideae</taxon>
        <taxon>Anthemideae</taxon>
        <taxon>Anthemidinae</taxon>
        <taxon>Tanacetum</taxon>
    </lineage>
</organism>
<dbReference type="InterPro" id="IPR036691">
    <property type="entry name" value="Endo/exonu/phosph_ase_sf"/>
</dbReference>
<evidence type="ECO:0000259" key="3">
    <source>
        <dbReference type="Pfam" id="PF13966"/>
    </source>
</evidence>
<feature type="domain" description="Reverse transcriptase zinc-binding" evidence="3">
    <location>
        <begin position="719"/>
        <end position="808"/>
    </location>
</feature>
<evidence type="ECO:0000259" key="1">
    <source>
        <dbReference type="Pfam" id="PF00078"/>
    </source>
</evidence>
<feature type="non-terminal residue" evidence="4">
    <location>
        <position position="1"/>
    </location>
</feature>
<name>A0A699HJB7_TANCI</name>
<dbReference type="InterPro" id="IPR026960">
    <property type="entry name" value="RVT-Znf"/>
</dbReference>
<dbReference type="Pfam" id="PF00078">
    <property type="entry name" value="RVT_1"/>
    <property type="match status" value="1"/>
</dbReference>
<gene>
    <name evidence="4" type="ORF">Tci_404460</name>
</gene>
<evidence type="ECO:0000259" key="2">
    <source>
        <dbReference type="Pfam" id="PF03372"/>
    </source>
</evidence>
<dbReference type="InterPro" id="IPR000477">
    <property type="entry name" value="RT_dom"/>
</dbReference>
<evidence type="ECO:0008006" key="5">
    <source>
        <dbReference type="Google" id="ProtNLM"/>
    </source>
</evidence>
<protein>
    <recommendedName>
        <fullName evidence="5">Reverse transcriptase domain-containing protein</fullName>
    </recommendedName>
</protein>
<sequence length="831" mass="95491">YRKGIETRGYYGCLEVDGTGYTHVKIQVEYEWKPPLCHECHVFGPNLEQCPKHVVEHENEMGKTSGANVMNKDTYLNEDSESDVKEGLRRTPKQSEVRQVVNENRLSIYAILESHVDFLIFPRLPYLGWNLDIVNVMVVSQTSQVMHVKIIHKFSGRELFCSFVYVNNLPVARRSLWADLELNKNVTRCKPWILMGDFNVVLNLEDYSSGSVKLNYAISDFKDCVYNIEVMDINSLGLHFTWNQKPKGGSVLLKKLDRIMGNTDFIGAFPGAYALFQPYTISDHSPTVLDLNPNDLSLREEEDVYVQAFSEAKLDEERFLKQKAKIEWLVYGTQTLHISTSQSKTKTIEAKISVDSFSNMVRPVTNEEIKAVMFSIGDERAPGLDGFSSAFFKKGRDIVGLDIFHAIRDFFINGRLLKDIDHTFIALIPKVSTPHKINDYRPISCCNVIYKCISKILTNRIIDGIKEVVSNNQSTFVLGRHISDNILITQELMHNYHCNRGPPRCAFKINIQKAYDTMDWWFLGCVLNHFGFHPLMIKWIMACVTSTSFSLNLNGDIHGFFKGKRGLRQGDPLSSYLFTLVMEMIFLLMESLDEFKTTSGLVPSIPKSTTFFCNVPNHVKISILNIMSFAEGNPPVKYLGVCLISSRLLNKDCKVLVEKAKNRIEDWKNKSFLLPIGCNFHQAWIAKAPILNIIPAPNLDENTMDCIRWRDLNGVFSEFSVTRVWEIFRPYGIEVNWFRIMWFPHSNPCHSFNLWLVMRNSLKTQDKLMQWDVGINTDLNLLQCSLCNTQSDSHAHLFFDYPYSAQVWKLVRHLADMEFVPSILHDIVDHL</sequence>
<dbReference type="SUPFAM" id="SSF56672">
    <property type="entry name" value="DNA/RNA polymerases"/>
    <property type="match status" value="1"/>
</dbReference>
<dbReference type="Gene3D" id="3.60.10.10">
    <property type="entry name" value="Endonuclease/exonuclease/phosphatase"/>
    <property type="match status" value="1"/>
</dbReference>
<dbReference type="EMBL" id="BKCJ010169203">
    <property type="protein sequence ID" value="GEY32486.1"/>
    <property type="molecule type" value="Genomic_DNA"/>
</dbReference>
<accession>A0A699HJB7</accession>
<dbReference type="PANTHER" id="PTHR33116:SF84">
    <property type="entry name" value="RNA-DIRECTED DNA POLYMERASE"/>
    <property type="match status" value="1"/>
</dbReference>
<dbReference type="CDD" id="cd01650">
    <property type="entry name" value="RT_nLTR_like"/>
    <property type="match status" value="1"/>
</dbReference>
<reference evidence="4" key="1">
    <citation type="journal article" date="2019" name="Sci. Rep.">
        <title>Draft genome of Tanacetum cinerariifolium, the natural source of mosquito coil.</title>
        <authorList>
            <person name="Yamashiro T."/>
            <person name="Shiraishi A."/>
            <person name="Satake H."/>
            <person name="Nakayama K."/>
        </authorList>
    </citation>
    <scope>NUCLEOTIDE SEQUENCE</scope>
</reference>
<feature type="domain" description="Reverse transcriptase" evidence="1">
    <location>
        <begin position="429"/>
        <end position="587"/>
    </location>
</feature>
<dbReference type="Pfam" id="PF03372">
    <property type="entry name" value="Exo_endo_phos"/>
    <property type="match status" value="1"/>
</dbReference>
<dbReference type="InterPro" id="IPR043502">
    <property type="entry name" value="DNA/RNA_pol_sf"/>
</dbReference>